<dbReference type="GO" id="GO:0016020">
    <property type="term" value="C:membrane"/>
    <property type="evidence" value="ECO:0007669"/>
    <property type="project" value="UniProtKB-SubCell"/>
</dbReference>
<evidence type="ECO:0000313" key="8">
    <source>
        <dbReference type="Proteomes" id="UP000557717"/>
    </source>
</evidence>
<evidence type="ECO:0000259" key="6">
    <source>
        <dbReference type="Pfam" id="PF04932"/>
    </source>
</evidence>
<dbReference type="InterPro" id="IPR051533">
    <property type="entry name" value="WaaL-like"/>
</dbReference>
<dbReference type="RefSeq" id="WP_184016462.1">
    <property type="nucleotide sequence ID" value="NZ_JACHFD010000004.1"/>
</dbReference>
<dbReference type="AlphaFoldDB" id="A0A840VAK7"/>
<keyword evidence="8" id="KW-1185">Reference proteome</keyword>
<feature type="transmembrane region" description="Helical" evidence="5">
    <location>
        <begin position="111"/>
        <end position="129"/>
    </location>
</feature>
<dbReference type="Proteomes" id="UP000557717">
    <property type="component" value="Unassembled WGS sequence"/>
</dbReference>
<feature type="transmembrane region" description="Helical" evidence="5">
    <location>
        <begin position="141"/>
        <end position="161"/>
    </location>
</feature>
<evidence type="ECO:0000256" key="2">
    <source>
        <dbReference type="ARBA" id="ARBA00022692"/>
    </source>
</evidence>
<feature type="transmembrane region" description="Helical" evidence="5">
    <location>
        <begin position="355"/>
        <end position="374"/>
    </location>
</feature>
<gene>
    <name evidence="7" type="ORF">HNR46_001063</name>
</gene>
<dbReference type="EMBL" id="JACHFD010000004">
    <property type="protein sequence ID" value="MBB5350829.1"/>
    <property type="molecule type" value="Genomic_DNA"/>
</dbReference>
<name>A0A840VAK7_9BACT</name>
<reference evidence="7 8" key="1">
    <citation type="submission" date="2020-08" db="EMBL/GenBank/DDBJ databases">
        <title>Genomic Encyclopedia of Type Strains, Phase IV (KMG-IV): sequencing the most valuable type-strain genomes for metagenomic binning, comparative biology and taxonomic classification.</title>
        <authorList>
            <person name="Goeker M."/>
        </authorList>
    </citation>
    <scope>NUCLEOTIDE SEQUENCE [LARGE SCALE GENOMIC DNA]</scope>
    <source>
        <strain evidence="7 8">YC6886</strain>
    </source>
</reference>
<sequence length="434" mass="49246">MFVIPLLILCAILSVLIGRKCQVSVREGIVAVLMMFPMPLSEVVGFHFPVFISDLVPFLLFIVFYRRFPANIFNDRVSQIAFLLLIVIPFTSVGASLIVQNADDSRHYLYLYRKAAAFGFIYIAARNYRDINPIHIIKVGCIFWAFISLMGLLNYLGIYSLPSYIEEKDDDVKGSAFESYKLVRGFLAYNRGAIGLYGCIFIVFVFCKLVILKVSPDPKWIKIVYVITALASMLNIIFSGTRTGVIVGAFVLCVLFFQYSWERKTISIGAIAILAVLAISGYFVLSHLSQNRFTQIESDNSLNARTVIQRIAIEHSFSNVGSFLIGNGIRPFAKINPAGFTHAHSEYFDILYLNGWFALVFYISLSVIFWFSFGRNQETRYILRGILMVGAIFGLTIGHYMVTEPRLASLSHFLLFCYSLAYFRNKNRLVKNDR</sequence>
<accession>A0A840VAK7</accession>
<keyword evidence="2 5" id="KW-0812">Transmembrane</keyword>
<evidence type="ECO:0000256" key="5">
    <source>
        <dbReference type="SAM" id="Phobius"/>
    </source>
</evidence>
<dbReference type="InterPro" id="IPR007016">
    <property type="entry name" value="O-antigen_ligase-rel_domated"/>
</dbReference>
<feature type="transmembrane region" description="Helical" evidence="5">
    <location>
        <begin position="381"/>
        <end position="401"/>
    </location>
</feature>
<keyword evidence="3 5" id="KW-1133">Transmembrane helix</keyword>
<feature type="transmembrane region" description="Helical" evidence="5">
    <location>
        <begin position="77"/>
        <end position="99"/>
    </location>
</feature>
<dbReference type="PANTHER" id="PTHR37422">
    <property type="entry name" value="TEICHURONIC ACID BIOSYNTHESIS PROTEIN TUAE"/>
    <property type="match status" value="1"/>
</dbReference>
<feature type="domain" description="O-antigen ligase-related" evidence="6">
    <location>
        <begin position="228"/>
        <end position="363"/>
    </location>
</feature>
<feature type="transmembrane region" description="Helical" evidence="5">
    <location>
        <begin position="45"/>
        <end position="65"/>
    </location>
</feature>
<feature type="transmembrane region" description="Helical" evidence="5">
    <location>
        <begin position="244"/>
        <end position="261"/>
    </location>
</feature>
<dbReference type="Pfam" id="PF04932">
    <property type="entry name" value="Wzy_C"/>
    <property type="match status" value="1"/>
</dbReference>
<comment type="subcellular location">
    <subcellularLocation>
        <location evidence="1">Membrane</location>
        <topology evidence="1">Multi-pass membrane protein</topology>
    </subcellularLocation>
</comment>
<feature type="transmembrane region" description="Helical" evidence="5">
    <location>
        <begin position="220"/>
        <end position="238"/>
    </location>
</feature>
<feature type="transmembrane region" description="Helical" evidence="5">
    <location>
        <begin position="407"/>
        <end position="424"/>
    </location>
</feature>
<dbReference type="PANTHER" id="PTHR37422:SF13">
    <property type="entry name" value="LIPOPOLYSACCHARIDE BIOSYNTHESIS PROTEIN PA4999-RELATED"/>
    <property type="match status" value="1"/>
</dbReference>
<protein>
    <recommendedName>
        <fullName evidence="6">O-antigen ligase-related domain-containing protein</fullName>
    </recommendedName>
</protein>
<comment type="caution">
    <text evidence="7">The sequence shown here is derived from an EMBL/GenBank/DDBJ whole genome shotgun (WGS) entry which is preliminary data.</text>
</comment>
<feature type="transmembrane region" description="Helical" evidence="5">
    <location>
        <begin position="268"/>
        <end position="285"/>
    </location>
</feature>
<evidence type="ECO:0000256" key="4">
    <source>
        <dbReference type="ARBA" id="ARBA00023136"/>
    </source>
</evidence>
<evidence type="ECO:0000256" key="3">
    <source>
        <dbReference type="ARBA" id="ARBA00022989"/>
    </source>
</evidence>
<evidence type="ECO:0000313" key="7">
    <source>
        <dbReference type="EMBL" id="MBB5350829.1"/>
    </source>
</evidence>
<proteinExistence type="predicted"/>
<evidence type="ECO:0000256" key="1">
    <source>
        <dbReference type="ARBA" id="ARBA00004141"/>
    </source>
</evidence>
<keyword evidence="4 5" id="KW-0472">Membrane</keyword>
<organism evidence="7 8">
    <name type="scientific">Haloferula luteola</name>
    <dbReference type="NCBI Taxonomy" id="595692"/>
    <lineage>
        <taxon>Bacteria</taxon>
        <taxon>Pseudomonadati</taxon>
        <taxon>Verrucomicrobiota</taxon>
        <taxon>Verrucomicrobiia</taxon>
        <taxon>Verrucomicrobiales</taxon>
        <taxon>Verrucomicrobiaceae</taxon>
        <taxon>Haloferula</taxon>
    </lineage>
</organism>
<feature type="transmembrane region" description="Helical" evidence="5">
    <location>
        <begin position="194"/>
        <end position="211"/>
    </location>
</feature>